<dbReference type="InterPro" id="IPR036134">
    <property type="entry name" value="Crypto/Photolyase_FAD-like_sf"/>
</dbReference>
<dbReference type="RefSeq" id="WP_104812922.1">
    <property type="nucleotide sequence ID" value="NZ_MQUB01000001.1"/>
</dbReference>
<name>A0A2S7KQU9_9FLAO</name>
<dbReference type="AlphaFoldDB" id="A0A2S7KQU9"/>
<sequence>MTKTLRLILGDQLNSCHSWFQQVNPDVTYVMIESHQEQEYVTHHIQKIVGFVLAMRSFGQTLTNRGHQLIYMRLDDPQNRSSLTDTINSLIEAGGFERFEYLLPDEYRLDLQLINFCQSLKIATGFRDTEHFYTQRDEMALFFEGKSQYLMESFYRYMRKKHGVLMLNDTKPIAGQWNFDKDNRNKWKGQPAIPELPDLRKPVAQLITMINEQGIKTIGAIDPEDFNWPTNRAEGLELLEYFCNYLLPHFGTYQDAMHTDQPFLFHSRLSFALNLKILSPKEVVDRVIDHWADRKEDIDLAQVEGFVRQIIGWREYIRGMYWLQMPDYERKNFFKNDNPLPQFYWSGETKMNCMKHAISQSLDLGYAHHIQRLMVTGNFALLSGVSPEKIDAWYLGIYTDAIQWVQLPNTRGMSQFADGGLLATKPYVSSGSYINKMSNYCQGCAYNVKTKVEKDSCPFNSMYWNFLYQHRDKLANNRRMSMMYRQLDKMDGQVLTQMVLRAQDIIENPDAY</sequence>
<dbReference type="Pfam" id="PF04244">
    <property type="entry name" value="DPRP"/>
    <property type="match status" value="1"/>
</dbReference>
<dbReference type="GO" id="GO:0016829">
    <property type="term" value="F:lyase activity"/>
    <property type="evidence" value="ECO:0007669"/>
    <property type="project" value="UniProtKB-KW"/>
</dbReference>
<dbReference type="OrthoDB" id="5288100at2"/>
<keyword evidence="1" id="KW-0456">Lyase</keyword>
<proteinExistence type="predicted"/>
<evidence type="ECO:0000313" key="1">
    <source>
        <dbReference type="EMBL" id="PQB04991.1"/>
    </source>
</evidence>
<comment type="caution">
    <text evidence="1">The sequence shown here is derived from an EMBL/GenBank/DDBJ whole genome shotgun (WGS) entry which is preliminary data.</text>
</comment>
<dbReference type="Gene3D" id="1.10.10.1710">
    <property type="entry name" value="Deoxyribodipyrimidine photolyase-related"/>
    <property type="match status" value="1"/>
</dbReference>
<dbReference type="EMBL" id="MQUB01000001">
    <property type="protein sequence ID" value="PQB04991.1"/>
    <property type="molecule type" value="Genomic_DNA"/>
</dbReference>
<dbReference type="InterPro" id="IPR007357">
    <property type="entry name" value="PhrB-like"/>
</dbReference>
<organism evidence="1 2">
    <name type="scientific">Aureitalea marina</name>
    <dbReference type="NCBI Taxonomy" id="930804"/>
    <lineage>
        <taxon>Bacteria</taxon>
        <taxon>Pseudomonadati</taxon>
        <taxon>Bacteroidota</taxon>
        <taxon>Flavobacteriia</taxon>
        <taxon>Flavobacteriales</taxon>
        <taxon>Flavobacteriaceae</taxon>
        <taxon>Aureitalea</taxon>
    </lineage>
</organism>
<gene>
    <name evidence="1" type="ORF">BST85_08860</name>
</gene>
<dbReference type="InterPro" id="IPR014729">
    <property type="entry name" value="Rossmann-like_a/b/a_fold"/>
</dbReference>
<dbReference type="Gene3D" id="1.25.40.80">
    <property type="match status" value="1"/>
</dbReference>
<dbReference type="Gene3D" id="1.10.579.10">
    <property type="entry name" value="DNA Cyclobutane Dipyrimidine Photolyase, subunit A, domain 3"/>
    <property type="match status" value="1"/>
</dbReference>
<keyword evidence="2" id="KW-1185">Reference proteome</keyword>
<dbReference type="InterPro" id="IPR052551">
    <property type="entry name" value="UV-DNA_repair_photolyase"/>
</dbReference>
<evidence type="ECO:0000313" key="2">
    <source>
        <dbReference type="Proteomes" id="UP000239800"/>
    </source>
</evidence>
<dbReference type="PANTHER" id="PTHR38657">
    <property type="entry name" value="SLR1343 PROTEIN"/>
    <property type="match status" value="1"/>
</dbReference>
<dbReference type="PANTHER" id="PTHR38657:SF1">
    <property type="entry name" value="SLR1343 PROTEIN"/>
    <property type="match status" value="1"/>
</dbReference>
<dbReference type="SUPFAM" id="SSF48173">
    <property type="entry name" value="Cryptochrome/photolyase FAD-binding domain"/>
    <property type="match status" value="1"/>
</dbReference>
<dbReference type="Gene3D" id="3.40.50.620">
    <property type="entry name" value="HUPs"/>
    <property type="match status" value="1"/>
</dbReference>
<accession>A0A2S7KQU9</accession>
<reference evidence="1 2" key="1">
    <citation type="submission" date="2016-11" db="EMBL/GenBank/DDBJ databases">
        <title>Trade-off between light-utilization and light-protection in marine flavobacteria.</title>
        <authorList>
            <person name="Kumagai Y."/>
        </authorList>
    </citation>
    <scope>NUCLEOTIDE SEQUENCE [LARGE SCALE GENOMIC DNA]</scope>
    <source>
        <strain evidence="1 2">NBRC 107741</strain>
    </source>
</reference>
<protein>
    <submittedName>
        <fullName evidence="1">Cryptochrome/photolyase family protein</fullName>
    </submittedName>
</protein>
<dbReference type="Proteomes" id="UP000239800">
    <property type="component" value="Unassembled WGS sequence"/>
</dbReference>